<name>A0A7W8EKE7_9ACTN</name>
<dbReference type="Proteomes" id="UP000568380">
    <property type="component" value="Unassembled WGS sequence"/>
</dbReference>
<comment type="caution">
    <text evidence="1">The sequence shown here is derived from an EMBL/GenBank/DDBJ whole genome shotgun (WGS) entry which is preliminary data.</text>
</comment>
<dbReference type="EMBL" id="JACHIN010000011">
    <property type="protein sequence ID" value="MBB5081717.1"/>
    <property type="molecule type" value="Genomic_DNA"/>
</dbReference>
<organism evidence="1 2">
    <name type="scientific">Nonomuraea endophytica</name>
    <dbReference type="NCBI Taxonomy" id="714136"/>
    <lineage>
        <taxon>Bacteria</taxon>
        <taxon>Bacillati</taxon>
        <taxon>Actinomycetota</taxon>
        <taxon>Actinomycetes</taxon>
        <taxon>Streptosporangiales</taxon>
        <taxon>Streptosporangiaceae</taxon>
        <taxon>Nonomuraea</taxon>
    </lineage>
</organism>
<accession>A0A7W8EKE7</accession>
<evidence type="ECO:0000313" key="2">
    <source>
        <dbReference type="Proteomes" id="UP000568380"/>
    </source>
</evidence>
<protein>
    <submittedName>
        <fullName evidence="1">Uncharacterized protein</fullName>
    </submittedName>
</protein>
<reference evidence="1 2" key="1">
    <citation type="submission" date="2020-08" db="EMBL/GenBank/DDBJ databases">
        <title>Genomic Encyclopedia of Type Strains, Phase IV (KMG-IV): sequencing the most valuable type-strain genomes for metagenomic binning, comparative biology and taxonomic classification.</title>
        <authorList>
            <person name="Goeker M."/>
        </authorList>
    </citation>
    <scope>NUCLEOTIDE SEQUENCE [LARGE SCALE GENOMIC DNA]</scope>
    <source>
        <strain evidence="1 2">DSM 45385</strain>
    </source>
</reference>
<gene>
    <name evidence="1" type="ORF">HNR40_007212</name>
</gene>
<dbReference type="RefSeq" id="WP_184969300.1">
    <property type="nucleotide sequence ID" value="NZ_JACHIN010000011.1"/>
</dbReference>
<proteinExistence type="predicted"/>
<keyword evidence="2" id="KW-1185">Reference proteome</keyword>
<dbReference type="AlphaFoldDB" id="A0A7W8EKE7"/>
<evidence type="ECO:0000313" key="1">
    <source>
        <dbReference type="EMBL" id="MBB5081717.1"/>
    </source>
</evidence>
<sequence>MVNATGWARLSVSGAVKAQAKSFDLAEPSFAFSLGDAGEEIVAPA</sequence>